<dbReference type="InterPro" id="IPR020449">
    <property type="entry name" value="Tscrpt_reg_AraC-type_HTH"/>
</dbReference>
<dbReference type="PROSITE" id="PS01124">
    <property type="entry name" value="HTH_ARAC_FAMILY_2"/>
    <property type="match status" value="1"/>
</dbReference>
<dbReference type="InterPro" id="IPR003313">
    <property type="entry name" value="AraC-bd"/>
</dbReference>
<dbReference type="PRINTS" id="PR00032">
    <property type="entry name" value="HTHARAC"/>
</dbReference>
<dbReference type="EMBL" id="RBWX01000009">
    <property type="protein sequence ID" value="RKS87880.1"/>
    <property type="molecule type" value="Genomic_DNA"/>
</dbReference>
<evidence type="ECO:0000313" key="10">
    <source>
        <dbReference type="Proteomes" id="UP000276029"/>
    </source>
</evidence>
<dbReference type="SMART" id="SM00342">
    <property type="entry name" value="HTH_ARAC"/>
    <property type="match status" value="1"/>
</dbReference>
<dbReference type="KEGG" id="smic:SmB9_33470"/>
<keyword evidence="1" id="KW-0678">Repressor</keyword>
<dbReference type="RefSeq" id="WP_121051672.1">
    <property type="nucleotide sequence ID" value="NZ_AP018711.1"/>
</dbReference>
<dbReference type="GO" id="GO:0043565">
    <property type="term" value="F:sequence-specific DNA binding"/>
    <property type="evidence" value="ECO:0007669"/>
    <property type="project" value="InterPro"/>
</dbReference>
<keyword evidence="2" id="KW-0805">Transcription regulation</keyword>
<dbReference type="GO" id="GO:0003700">
    <property type="term" value="F:DNA-binding transcription factor activity"/>
    <property type="evidence" value="ECO:0007669"/>
    <property type="project" value="InterPro"/>
</dbReference>
<evidence type="ECO:0000259" key="6">
    <source>
        <dbReference type="PROSITE" id="PS01124"/>
    </source>
</evidence>
<dbReference type="InterPro" id="IPR011051">
    <property type="entry name" value="RmlC_Cupin_sf"/>
</dbReference>
<dbReference type="PANTHER" id="PTHR11019">
    <property type="entry name" value="HTH-TYPE TRANSCRIPTIONAL REGULATOR NIMR"/>
    <property type="match status" value="1"/>
</dbReference>
<keyword evidence="5" id="KW-0804">Transcription</keyword>
<dbReference type="CDD" id="cd06124">
    <property type="entry name" value="cupin_NimR-like_N"/>
    <property type="match status" value="1"/>
</dbReference>
<dbReference type="InterPro" id="IPR009057">
    <property type="entry name" value="Homeodomain-like_sf"/>
</dbReference>
<dbReference type="EMBL" id="AP018711">
    <property type="protein sequence ID" value="BBE35689.1"/>
    <property type="molecule type" value="Genomic_DNA"/>
</dbReference>
<evidence type="ECO:0000313" key="9">
    <source>
        <dbReference type="Proteomes" id="UP000275727"/>
    </source>
</evidence>
<accession>A0AAD1D8Q8</accession>
<dbReference type="FunFam" id="1.10.10.60:FF:000132">
    <property type="entry name" value="AraC family transcriptional regulator"/>
    <property type="match status" value="1"/>
</dbReference>
<name>A0AAD1D8Q8_SPHMI</name>
<feature type="domain" description="HTH araC/xylS-type" evidence="6">
    <location>
        <begin position="155"/>
        <end position="252"/>
    </location>
</feature>
<proteinExistence type="predicted"/>
<organism evidence="7 9">
    <name type="scientific">Sphingosinicella microcystinivorans</name>
    <dbReference type="NCBI Taxonomy" id="335406"/>
    <lineage>
        <taxon>Bacteria</taxon>
        <taxon>Pseudomonadati</taxon>
        <taxon>Pseudomonadota</taxon>
        <taxon>Alphaproteobacteria</taxon>
        <taxon>Sphingomonadales</taxon>
        <taxon>Sphingosinicellaceae</taxon>
        <taxon>Sphingosinicella</taxon>
    </lineage>
</organism>
<dbReference type="AlphaFoldDB" id="A0AAD1D8Q8"/>
<dbReference type="InterPro" id="IPR014710">
    <property type="entry name" value="RmlC-like_jellyroll"/>
</dbReference>
<evidence type="ECO:0000256" key="1">
    <source>
        <dbReference type="ARBA" id="ARBA00022491"/>
    </source>
</evidence>
<keyword evidence="3" id="KW-0238">DNA-binding</keyword>
<gene>
    <name evidence="8" type="ORF">DFR51_2525</name>
    <name evidence="7" type="ORF">SmB9_33470</name>
</gene>
<dbReference type="InterPro" id="IPR018060">
    <property type="entry name" value="HTH_AraC"/>
</dbReference>
<dbReference type="Pfam" id="PF12833">
    <property type="entry name" value="HTH_18"/>
    <property type="match status" value="1"/>
</dbReference>
<protein>
    <submittedName>
        <fullName evidence="7 8">Transcriptional regulator</fullName>
    </submittedName>
</protein>
<dbReference type="SUPFAM" id="SSF46689">
    <property type="entry name" value="Homeodomain-like"/>
    <property type="match status" value="1"/>
</dbReference>
<evidence type="ECO:0000256" key="3">
    <source>
        <dbReference type="ARBA" id="ARBA00023125"/>
    </source>
</evidence>
<dbReference type="Gene3D" id="2.60.120.10">
    <property type="entry name" value="Jelly Rolls"/>
    <property type="match status" value="1"/>
</dbReference>
<keyword evidence="10" id="KW-1185">Reference proteome</keyword>
<keyword evidence="4" id="KW-0010">Activator</keyword>
<evidence type="ECO:0000256" key="2">
    <source>
        <dbReference type="ARBA" id="ARBA00023015"/>
    </source>
</evidence>
<evidence type="ECO:0000256" key="4">
    <source>
        <dbReference type="ARBA" id="ARBA00023159"/>
    </source>
</evidence>
<evidence type="ECO:0000313" key="8">
    <source>
        <dbReference type="EMBL" id="RKS87880.1"/>
    </source>
</evidence>
<reference evidence="8 10" key="2">
    <citation type="submission" date="2018-10" db="EMBL/GenBank/DDBJ databases">
        <title>Genomic Encyclopedia of Type Strains, Phase IV (KMG-IV): sequencing the most valuable type-strain genomes for metagenomic binning, comparative biology and taxonomic classification.</title>
        <authorList>
            <person name="Goeker M."/>
        </authorList>
    </citation>
    <scope>NUCLEOTIDE SEQUENCE [LARGE SCALE GENOMIC DNA]</scope>
    <source>
        <strain evidence="8 10">DSM 19791</strain>
    </source>
</reference>
<dbReference type="Pfam" id="PF02311">
    <property type="entry name" value="AraC_binding"/>
    <property type="match status" value="1"/>
</dbReference>
<dbReference type="Proteomes" id="UP000276029">
    <property type="component" value="Unassembled WGS sequence"/>
</dbReference>
<reference evidence="7 9" key="1">
    <citation type="submission" date="2018-06" db="EMBL/GenBank/DDBJ databases">
        <title>Complete Genome Sequence of the Microcystin-Degrading Bacterium Sphingosinicella microcystinivorans Strain B-9.</title>
        <authorList>
            <person name="Jin H."/>
            <person name="Nishizawa T."/>
            <person name="Guo Y."/>
            <person name="Nishizawa A."/>
            <person name="Park H."/>
            <person name="Kato H."/>
            <person name="Tsuji K."/>
            <person name="Harada K."/>
        </authorList>
    </citation>
    <scope>NUCLEOTIDE SEQUENCE [LARGE SCALE GENOMIC DNA]</scope>
    <source>
        <strain evidence="7 9">B9</strain>
    </source>
</reference>
<dbReference type="SUPFAM" id="SSF51182">
    <property type="entry name" value="RmlC-like cupins"/>
    <property type="match status" value="1"/>
</dbReference>
<dbReference type="PANTHER" id="PTHR11019:SF159">
    <property type="entry name" value="TRANSCRIPTIONAL REGULATOR-RELATED"/>
    <property type="match status" value="1"/>
</dbReference>
<evidence type="ECO:0000313" key="7">
    <source>
        <dbReference type="EMBL" id="BBE35689.1"/>
    </source>
</evidence>
<dbReference type="Proteomes" id="UP000275727">
    <property type="component" value="Chromosome"/>
</dbReference>
<sequence>MKRSTDYPLELRPVMGFEDNYPAGFVDPFHSHDRAQLSYANSGVMLFITDHSSFVLPPQRAIWLPAGMRHKAICRGPVNIHTVFIDPDIEYLPHACRVFEVSPLVRALIQEVFGFQPAYDEEGREGRIVRLLLEEIQHMPNIPVMARMPSDSRLLRVCQAILDDPADPRDIDDWAHLANMGRRTFTRLFKQQTGMGLATWRQQVRLMEALSLLASGVSVTNVAYDVGYESPSAFTAMFHRSFGVPPSQYVSG</sequence>
<evidence type="ECO:0000256" key="5">
    <source>
        <dbReference type="ARBA" id="ARBA00023163"/>
    </source>
</evidence>
<dbReference type="Gene3D" id="1.10.10.60">
    <property type="entry name" value="Homeodomain-like"/>
    <property type="match status" value="2"/>
</dbReference>